<name>A0A9P6CFY8_9AGAR</name>
<keyword evidence="3" id="KW-1185">Reference proteome</keyword>
<proteinExistence type="predicted"/>
<dbReference type="Proteomes" id="UP000807353">
    <property type="component" value="Unassembled WGS sequence"/>
</dbReference>
<protein>
    <submittedName>
        <fullName evidence="2">Uncharacterized protein</fullName>
    </submittedName>
</protein>
<feature type="region of interest" description="Disordered" evidence="1">
    <location>
        <begin position="1"/>
        <end position="141"/>
    </location>
</feature>
<dbReference type="AlphaFoldDB" id="A0A9P6CFY8"/>
<organism evidence="2 3">
    <name type="scientific">Collybia nuda</name>
    <dbReference type="NCBI Taxonomy" id="64659"/>
    <lineage>
        <taxon>Eukaryota</taxon>
        <taxon>Fungi</taxon>
        <taxon>Dikarya</taxon>
        <taxon>Basidiomycota</taxon>
        <taxon>Agaricomycotina</taxon>
        <taxon>Agaricomycetes</taxon>
        <taxon>Agaricomycetidae</taxon>
        <taxon>Agaricales</taxon>
        <taxon>Tricholomatineae</taxon>
        <taxon>Clitocybaceae</taxon>
        <taxon>Collybia</taxon>
    </lineage>
</organism>
<dbReference type="EMBL" id="MU150252">
    <property type="protein sequence ID" value="KAF9464661.1"/>
    <property type="molecule type" value="Genomic_DNA"/>
</dbReference>
<accession>A0A9P6CFY8</accession>
<evidence type="ECO:0000313" key="2">
    <source>
        <dbReference type="EMBL" id="KAF9464661.1"/>
    </source>
</evidence>
<feature type="compositionally biased region" description="Low complexity" evidence="1">
    <location>
        <begin position="71"/>
        <end position="80"/>
    </location>
</feature>
<evidence type="ECO:0000256" key="1">
    <source>
        <dbReference type="SAM" id="MobiDB-lite"/>
    </source>
</evidence>
<gene>
    <name evidence="2" type="ORF">BDZ94DRAFT_456121</name>
</gene>
<evidence type="ECO:0000313" key="3">
    <source>
        <dbReference type="Proteomes" id="UP000807353"/>
    </source>
</evidence>
<sequence>MLPANPRSGFRGLPTNPSPRSRSIGRATLEREKKPPSPPSEPSTKVQIAHSRTSYNSIELHLPRKSDDYTSSSRSSLLSRKNLGAAYTTRSSGTTLEDDHQPYSRKQPIEHDERLASLRQSGDSKERPVSIHDKDREQEITSNVGDGSAIWNRVATVASTLTVSVRLSAKPTNVRFD</sequence>
<feature type="compositionally biased region" description="Basic and acidic residues" evidence="1">
    <location>
        <begin position="97"/>
        <end position="139"/>
    </location>
</feature>
<feature type="compositionally biased region" description="Polar residues" evidence="1">
    <location>
        <begin position="44"/>
        <end position="57"/>
    </location>
</feature>
<reference evidence="2" key="1">
    <citation type="submission" date="2020-11" db="EMBL/GenBank/DDBJ databases">
        <authorList>
            <consortium name="DOE Joint Genome Institute"/>
            <person name="Ahrendt S."/>
            <person name="Riley R."/>
            <person name="Andreopoulos W."/>
            <person name="Labutti K."/>
            <person name="Pangilinan J."/>
            <person name="Ruiz-Duenas F.J."/>
            <person name="Barrasa J.M."/>
            <person name="Sanchez-Garcia M."/>
            <person name="Camarero S."/>
            <person name="Miyauchi S."/>
            <person name="Serrano A."/>
            <person name="Linde D."/>
            <person name="Babiker R."/>
            <person name="Drula E."/>
            <person name="Ayuso-Fernandez I."/>
            <person name="Pacheco R."/>
            <person name="Padilla G."/>
            <person name="Ferreira P."/>
            <person name="Barriuso J."/>
            <person name="Kellner H."/>
            <person name="Castanera R."/>
            <person name="Alfaro M."/>
            <person name="Ramirez L."/>
            <person name="Pisabarro A.G."/>
            <person name="Kuo A."/>
            <person name="Tritt A."/>
            <person name="Lipzen A."/>
            <person name="He G."/>
            <person name="Yan M."/>
            <person name="Ng V."/>
            <person name="Cullen D."/>
            <person name="Martin F."/>
            <person name="Rosso M.-N."/>
            <person name="Henrissat B."/>
            <person name="Hibbett D."/>
            <person name="Martinez A.T."/>
            <person name="Grigoriev I.V."/>
        </authorList>
    </citation>
    <scope>NUCLEOTIDE SEQUENCE</scope>
    <source>
        <strain evidence="2">CBS 247.69</strain>
    </source>
</reference>
<comment type="caution">
    <text evidence="2">The sequence shown here is derived from an EMBL/GenBank/DDBJ whole genome shotgun (WGS) entry which is preliminary data.</text>
</comment>